<comment type="caution">
    <text evidence="3">The sequence shown here is derived from an EMBL/GenBank/DDBJ whole genome shotgun (WGS) entry which is preliminary data.</text>
</comment>
<evidence type="ECO:0000313" key="5">
    <source>
        <dbReference type="Proteomes" id="UP001378592"/>
    </source>
</evidence>
<evidence type="ECO:0000256" key="1">
    <source>
        <dbReference type="ARBA" id="ARBA00022786"/>
    </source>
</evidence>
<dbReference type="PROSITE" id="PS50181">
    <property type="entry name" value="FBOX"/>
    <property type="match status" value="1"/>
</dbReference>
<dbReference type="InterPro" id="IPR057207">
    <property type="entry name" value="FBXL15_LRR"/>
</dbReference>
<dbReference type="Proteomes" id="UP001378592">
    <property type="component" value="Unassembled WGS sequence"/>
</dbReference>
<dbReference type="InterPro" id="IPR032675">
    <property type="entry name" value="LRR_dom_sf"/>
</dbReference>
<sequence length="442" mass="51504">MGKHIEDLSEELLLEIFSYLSLNDVVFSIQFVNIRWRRISYDYELWKNRTYCPLAIESDEVVEKTLKMIPKLSNLVLDKRPYLSEVLETLVNNCLDIRRLEFNNYQMIPTKLLKKLVRQCPKIEFLHLPCRVLDSYDHSTAIGKLERLKTLKVGGWSALECPARLRPLADGCPSLEQIELVEIYCGIDDLQYLFLKKRESLRTITIRWCYDEGICVLPLLLVCTALKTLNVVCFYDIEADVGFSALKMLNNITSLSLLDFDNANIKDVISIFDNQNMVNLIELTIIHYENYENQLAKVIVNNCPNLKKLFINECNSMSDESIEDFYKLENLQYVELRSSAITDISVTCLNKCKKLIHLSLENCFLLSEEGMQNIIDFHNLQVLKLDSCDLKGLFWSQIPLKLKRLRYLSINFCQHVDENEVKQLKKEMPQLTVHFVADRFLV</sequence>
<dbReference type="Gene3D" id="1.20.1280.50">
    <property type="match status" value="1"/>
</dbReference>
<keyword evidence="5" id="KW-1185">Reference proteome</keyword>
<name>A0AAN9Z0N5_9ORTH</name>
<feature type="domain" description="F-box" evidence="2">
    <location>
        <begin position="2"/>
        <end position="49"/>
    </location>
</feature>
<dbReference type="SMART" id="SM00367">
    <property type="entry name" value="LRR_CC"/>
    <property type="match status" value="2"/>
</dbReference>
<dbReference type="SUPFAM" id="SSF81383">
    <property type="entry name" value="F-box domain"/>
    <property type="match status" value="1"/>
</dbReference>
<evidence type="ECO:0000259" key="2">
    <source>
        <dbReference type="PROSITE" id="PS50181"/>
    </source>
</evidence>
<dbReference type="EMBL" id="JAZDUA010000490">
    <property type="protein sequence ID" value="KAK7791886.1"/>
    <property type="molecule type" value="Genomic_DNA"/>
</dbReference>
<dbReference type="PANTHER" id="PTHR13318">
    <property type="entry name" value="PARTNER OF PAIRED, ISOFORM B-RELATED"/>
    <property type="match status" value="1"/>
</dbReference>
<dbReference type="Pfam" id="PF25372">
    <property type="entry name" value="DUF7885"/>
    <property type="match status" value="1"/>
</dbReference>
<reference evidence="3 5" key="1">
    <citation type="submission" date="2024-03" db="EMBL/GenBank/DDBJ databases">
        <title>The genome assembly and annotation of the cricket Gryllus longicercus Weissman &amp; Gray.</title>
        <authorList>
            <person name="Szrajer S."/>
            <person name="Gray D."/>
            <person name="Ylla G."/>
        </authorList>
    </citation>
    <scope>NUCLEOTIDE SEQUENCE [LARGE SCALE GENOMIC DNA]</scope>
    <source>
        <strain evidence="3">DAG 2021-001</strain>
        <tissue evidence="3">Whole body minus gut</tissue>
    </source>
</reference>
<dbReference type="InterPro" id="IPR036047">
    <property type="entry name" value="F-box-like_dom_sf"/>
</dbReference>
<dbReference type="EMBL" id="JAZDUA010000482">
    <property type="protein sequence ID" value="KAK7791995.1"/>
    <property type="molecule type" value="Genomic_DNA"/>
</dbReference>
<dbReference type="Pfam" id="PF12937">
    <property type="entry name" value="F-box-like"/>
    <property type="match status" value="1"/>
</dbReference>
<dbReference type="InterPro" id="IPR006553">
    <property type="entry name" value="Leu-rich_rpt_Cys-con_subtyp"/>
</dbReference>
<dbReference type="GO" id="GO:0031146">
    <property type="term" value="P:SCF-dependent proteasomal ubiquitin-dependent protein catabolic process"/>
    <property type="evidence" value="ECO:0007669"/>
    <property type="project" value="TreeGrafter"/>
</dbReference>
<dbReference type="GO" id="GO:0019005">
    <property type="term" value="C:SCF ubiquitin ligase complex"/>
    <property type="evidence" value="ECO:0007669"/>
    <property type="project" value="TreeGrafter"/>
</dbReference>
<proteinExistence type="predicted"/>
<keyword evidence="1" id="KW-0833">Ubl conjugation pathway</keyword>
<evidence type="ECO:0000313" key="3">
    <source>
        <dbReference type="EMBL" id="KAK7791886.1"/>
    </source>
</evidence>
<gene>
    <name evidence="3" type="ORF">R5R35_003913</name>
    <name evidence="4" type="ORF">R5R35_007981</name>
</gene>
<protein>
    <recommendedName>
        <fullName evidence="2">F-box domain-containing protein</fullName>
    </recommendedName>
</protein>
<dbReference type="AlphaFoldDB" id="A0AAN9Z0N5"/>
<accession>A0AAN9Z0N5</accession>
<organism evidence="3 5">
    <name type="scientific">Gryllus longicercus</name>
    <dbReference type="NCBI Taxonomy" id="2509291"/>
    <lineage>
        <taxon>Eukaryota</taxon>
        <taxon>Metazoa</taxon>
        <taxon>Ecdysozoa</taxon>
        <taxon>Arthropoda</taxon>
        <taxon>Hexapoda</taxon>
        <taxon>Insecta</taxon>
        <taxon>Pterygota</taxon>
        <taxon>Neoptera</taxon>
        <taxon>Polyneoptera</taxon>
        <taxon>Orthoptera</taxon>
        <taxon>Ensifera</taxon>
        <taxon>Gryllidea</taxon>
        <taxon>Grylloidea</taxon>
        <taxon>Gryllidae</taxon>
        <taxon>Gryllinae</taxon>
        <taxon>Gryllus</taxon>
    </lineage>
</organism>
<dbReference type="SUPFAM" id="SSF52058">
    <property type="entry name" value="L domain-like"/>
    <property type="match status" value="1"/>
</dbReference>
<dbReference type="Gene3D" id="3.80.10.10">
    <property type="entry name" value="Ribonuclease Inhibitor"/>
    <property type="match status" value="1"/>
</dbReference>
<evidence type="ECO:0000313" key="4">
    <source>
        <dbReference type="EMBL" id="KAK7791995.1"/>
    </source>
</evidence>
<dbReference type="InterPro" id="IPR001810">
    <property type="entry name" value="F-box_dom"/>
</dbReference>